<accession>A0ABV1BIW9</accession>
<evidence type="ECO:0000313" key="1">
    <source>
        <dbReference type="EMBL" id="MEQ2372556.1"/>
    </source>
</evidence>
<protein>
    <submittedName>
        <fullName evidence="1">DUF6838 family protein</fullName>
    </submittedName>
</protein>
<gene>
    <name evidence="1" type="ORF">WMO28_16890</name>
</gene>
<dbReference type="InterPro" id="IPR049254">
    <property type="entry name" value="Phage_tail_terminator"/>
</dbReference>
<dbReference type="Pfam" id="PF20765">
    <property type="entry name" value="Phage_tail_terminator_8"/>
    <property type="match status" value="1"/>
</dbReference>
<keyword evidence="2" id="KW-1185">Reference proteome</keyword>
<sequence>MTLKDIKQAVNLKLKEAYPGTKIYGPDTIEGYTRPSFFVYVTQTFSERTKNAVHKNVEIEIDLIQKRPDELAAMEFFEKMEFIFGYKLEVGSRKLNTDNINCMFEGENNNIPVVTFEVEFWDEVKREDNSEIMKNMEMRQEVGN</sequence>
<dbReference type="RefSeq" id="WP_349057721.1">
    <property type="nucleotide sequence ID" value="NZ_JBBMEJ010000056.1"/>
</dbReference>
<dbReference type="Proteomes" id="UP001473063">
    <property type="component" value="Unassembled WGS sequence"/>
</dbReference>
<reference evidence="1 2" key="1">
    <citation type="submission" date="2024-03" db="EMBL/GenBank/DDBJ databases">
        <title>Human intestinal bacterial collection.</title>
        <authorList>
            <person name="Pauvert C."/>
            <person name="Hitch T.C.A."/>
            <person name="Clavel T."/>
        </authorList>
    </citation>
    <scope>NUCLEOTIDE SEQUENCE [LARGE SCALE GENOMIC DNA]</scope>
    <source>
        <strain evidence="1 2">CLA-JM-H16</strain>
    </source>
</reference>
<organism evidence="1 2">
    <name type="scientific">Blautia aquisgranensis</name>
    <dbReference type="NCBI Taxonomy" id="3133153"/>
    <lineage>
        <taxon>Bacteria</taxon>
        <taxon>Bacillati</taxon>
        <taxon>Bacillota</taxon>
        <taxon>Clostridia</taxon>
        <taxon>Lachnospirales</taxon>
        <taxon>Lachnospiraceae</taxon>
        <taxon>Blautia</taxon>
    </lineage>
</organism>
<dbReference type="EMBL" id="JBBMEJ010000056">
    <property type="protein sequence ID" value="MEQ2372556.1"/>
    <property type="molecule type" value="Genomic_DNA"/>
</dbReference>
<proteinExistence type="predicted"/>
<name>A0ABV1BIW9_9FIRM</name>
<comment type="caution">
    <text evidence="1">The sequence shown here is derived from an EMBL/GenBank/DDBJ whole genome shotgun (WGS) entry which is preliminary data.</text>
</comment>
<evidence type="ECO:0000313" key="2">
    <source>
        <dbReference type="Proteomes" id="UP001473063"/>
    </source>
</evidence>